<organism evidence="1 2">
    <name type="scientific">Ixodes persulcatus</name>
    <name type="common">Taiga tick</name>
    <dbReference type="NCBI Taxonomy" id="34615"/>
    <lineage>
        <taxon>Eukaryota</taxon>
        <taxon>Metazoa</taxon>
        <taxon>Ecdysozoa</taxon>
        <taxon>Arthropoda</taxon>
        <taxon>Chelicerata</taxon>
        <taxon>Arachnida</taxon>
        <taxon>Acari</taxon>
        <taxon>Parasitiformes</taxon>
        <taxon>Ixodida</taxon>
        <taxon>Ixodoidea</taxon>
        <taxon>Ixodidae</taxon>
        <taxon>Ixodinae</taxon>
        <taxon>Ixodes</taxon>
    </lineage>
</organism>
<evidence type="ECO:0000313" key="2">
    <source>
        <dbReference type="Proteomes" id="UP000805193"/>
    </source>
</evidence>
<dbReference type="Proteomes" id="UP000805193">
    <property type="component" value="Unassembled WGS sequence"/>
</dbReference>
<evidence type="ECO:0000313" key="1">
    <source>
        <dbReference type="EMBL" id="KAG0416401.1"/>
    </source>
</evidence>
<accession>A0AC60PAB4</accession>
<proteinExistence type="predicted"/>
<dbReference type="EMBL" id="JABSTQ010010956">
    <property type="protein sequence ID" value="KAG0416401.1"/>
    <property type="molecule type" value="Genomic_DNA"/>
</dbReference>
<name>A0AC60PAB4_IXOPE</name>
<protein>
    <submittedName>
        <fullName evidence="1">Uncharacterized protein</fullName>
    </submittedName>
</protein>
<comment type="caution">
    <text evidence="1">The sequence shown here is derived from an EMBL/GenBank/DDBJ whole genome shotgun (WGS) entry which is preliminary data.</text>
</comment>
<keyword evidence="2" id="KW-1185">Reference proteome</keyword>
<sequence length="231" mass="25450">MPSLNRTRLPTGPPPNSEKQTKAVRIAVMGASRVGKSSLIHQFLYDRVPGQYSATVEELHRRDYGAATGGRQNLTLELLDTSGTFQFPAMRSLAMTTAQAFLLVFAIDDSESFEEVRRLRNDILDVRAARKKAPPPIVVVGNKADLAHRRAIGYEVAETVATIDWEHGYVECSALEGLNVLQVFQEVLAQSKMPQALCPSSRRRQSCPAQVNTGKRVLYAGSAKRHSCIIS</sequence>
<reference evidence="1 2" key="1">
    <citation type="journal article" date="2020" name="Cell">
        <title>Large-Scale Comparative Analyses of Tick Genomes Elucidate Their Genetic Diversity and Vector Capacities.</title>
        <authorList>
            <consortium name="Tick Genome and Microbiome Consortium (TIGMIC)"/>
            <person name="Jia N."/>
            <person name="Wang J."/>
            <person name="Shi W."/>
            <person name="Du L."/>
            <person name="Sun Y."/>
            <person name="Zhan W."/>
            <person name="Jiang J.F."/>
            <person name="Wang Q."/>
            <person name="Zhang B."/>
            <person name="Ji P."/>
            <person name="Bell-Sakyi L."/>
            <person name="Cui X.M."/>
            <person name="Yuan T.T."/>
            <person name="Jiang B.G."/>
            <person name="Yang W.F."/>
            <person name="Lam T.T."/>
            <person name="Chang Q.C."/>
            <person name="Ding S.J."/>
            <person name="Wang X.J."/>
            <person name="Zhu J.G."/>
            <person name="Ruan X.D."/>
            <person name="Zhao L."/>
            <person name="Wei J.T."/>
            <person name="Ye R.Z."/>
            <person name="Que T.C."/>
            <person name="Du C.H."/>
            <person name="Zhou Y.H."/>
            <person name="Cheng J.X."/>
            <person name="Dai P.F."/>
            <person name="Guo W.B."/>
            <person name="Han X.H."/>
            <person name="Huang E.J."/>
            <person name="Li L.F."/>
            <person name="Wei W."/>
            <person name="Gao Y.C."/>
            <person name="Liu J.Z."/>
            <person name="Shao H.Z."/>
            <person name="Wang X."/>
            <person name="Wang C.C."/>
            <person name="Yang T.C."/>
            <person name="Huo Q.B."/>
            <person name="Li W."/>
            <person name="Chen H.Y."/>
            <person name="Chen S.E."/>
            <person name="Zhou L.G."/>
            <person name="Ni X.B."/>
            <person name="Tian J.H."/>
            <person name="Sheng Y."/>
            <person name="Liu T."/>
            <person name="Pan Y.S."/>
            <person name="Xia L.Y."/>
            <person name="Li J."/>
            <person name="Zhao F."/>
            <person name="Cao W.C."/>
        </authorList>
    </citation>
    <scope>NUCLEOTIDE SEQUENCE [LARGE SCALE GENOMIC DNA]</scope>
    <source>
        <strain evidence="1">Iper-2018</strain>
    </source>
</reference>
<gene>
    <name evidence="1" type="ORF">HPB47_006446</name>
</gene>